<evidence type="ECO:0000313" key="7">
    <source>
        <dbReference type="EMBL" id="WHI60142.1"/>
    </source>
</evidence>
<dbReference type="AlphaFoldDB" id="A0AAX3W597"/>
<evidence type="ECO:0000256" key="2">
    <source>
        <dbReference type="ARBA" id="ARBA00022525"/>
    </source>
</evidence>
<proteinExistence type="inferred from homology"/>
<evidence type="ECO:0000256" key="5">
    <source>
        <dbReference type="ARBA" id="ARBA00093792"/>
    </source>
</evidence>
<keyword evidence="3 6" id="KW-0732">Signal</keyword>
<dbReference type="InterPro" id="IPR058086">
    <property type="entry name" value="IsaB"/>
</dbReference>
<keyword evidence="2" id="KW-0964">Secreted</keyword>
<evidence type="ECO:0000256" key="4">
    <source>
        <dbReference type="ARBA" id="ARBA00093777"/>
    </source>
</evidence>
<organism evidence="7 8">
    <name type="scientific">Mammaliicoccus lentus</name>
    <name type="common">Staphylococcus lentus</name>
    <dbReference type="NCBI Taxonomy" id="42858"/>
    <lineage>
        <taxon>Bacteria</taxon>
        <taxon>Bacillati</taxon>
        <taxon>Bacillota</taxon>
        <taxon>Bacilli</taxon>
        <taxon>Bacillales</taxon>
        <taxon>Staphylococcaceae</taxon>
        <taxon>Mammaliicoccus</taxon>
    </lineage>
</organism>
<dbReference type="RefSeq" id="WP_218729250.1">
    <property type="nucleotide sequence ID" value="NZ_CP118848.1"/>
</dbReference>
<dbReference type="Proteomes" id="UP001223261">
    <property type="component" value="Chromosome"/>
</dbReference>
<evidence type="ECO:0000256" key="1">
    <source>
        <dbReference type="ARBA" id="ARBA00004613"/>
    </source>
</evidence>
<accession>A0AAX3W597</accession>
<gene>
    <name evidence="7" type="ORF">PYH69_00380</name>
</gene>
<dbReference type="EMBL" id="CP118848">
    <property type="protein sequence ID" value="WHI60142.1"/>
    <property type="molecule type" value="Genomic_DNA"/>
</dbReference>
<comment type="similarity">
    <text evidence="4">Belongs to the IsaB family.</text>
</comment>
<protein>
    <recommendedName>
        <fullName evidence="5">Immunodominant staphylococcal antigen B</fullName>
    </recommendedName>
</protein>
<name>A0AAX3W597_MAMLE</name>
<feature type="signal peptide" evidence="6">
    <location>
        <begin position="1"/>
        <end position="23"/>
    </location>
</feature>
<evidence type="ECO:0000256" key="6">
    <source>
        <dbReference type="SAM" id="SignalP"/>
    </source>
</evidence>
<sequence length="194" mass="21332">MRKVGKLLSASVVVSTLVVGSSAAFITTSGPEAQAAEQVQKWGHGEGAASGASTQGASEEMAQTPWYNYYGYTTYDPSFTQDYNFVRALKYDNVSIDNYKVDPKAYKNYDHSIKVYDTTVDFNDDNEVIQISFNTKPNTVSKETFKKAHASNDMGGEGDSGIGDGTMVYYNTNDGSYKAFFDENDYLTKIIIGQ</sequence>
<evidence type="ECO:0000313" key="8">
    <source>
        <dbReference type="Proteomes" id="UP001223261"/>
    </source>
</evidence>
<dbReference type="NCBIfam" id="NF047686">
    <property type="entry name" value="IsaB_fam"/>
    <property type="match status" value="1"/>
</dbReference>
<feature type="chain" id="PRO_5043948887" description="Immunodominant staphylococcal antigen B" evidence="6">
    <location>
        <begin position="24"/>
        <end position="194"/>
    </location>
</feature>
<evidence type="ECO:0000256" key="3">
    <source>
        <dbReference type="ARBA" id="ARBA00022729"/>
    </source>
</evidence>
<reference evidence="7" key="1">
    <citation type="journal article" date="2023" name="Antibiotics">
        <title>Prevalence and Molecular Characterization of Methicillin-Resistant Staphylococci (MRS) and Mammaliicocci (MRM) in Dromedary Camels from Algeria: First Detection of SCCmec-mecC Hybrid in Methicillin-Resistant Mammaliicoccus lentus.</title>
        <authorList>
            <person name="Belhout C."/>
            <person name="Boyen F."/>
            <person name="Vereecke N."/>
            <person name="Theuns S."/>
            <person name="Taibi N."/>
            <person name="Stegger M."/>
            <person name="de la Fe-Rodriguez P.Y."/>
            <person name="Bouayad L."/>
            <person name="Elgroud R."/>
            <person name="Butaye P."/>
        </authorList>
    </citation>
    <scope>NUCLEOTIDE SEQUENCE</scope>
    <source>
        <strain evidence="7">7048</strain>
    </source>
</reference>
<comment type="subcellular location">
    <subcellularLocation>
        <location evidence="1">Secreted</location>
    </subcellularLocation>
</comment>